<keyword evidence="1" id="KW-1133">Transmembrane helix</keyword>
<reference evidence="2" key="1">
    <citation type="submission" date="2018-04" db="EMBL/GenBank/DDBJ databases">
        <title>Transcriptome of Schizaphis graminum biotype I.</title>
        <authorList>
            <person name="Scully E.D."/>
            <person name="Geib S.M."/>
            <person name="Palmer N.A."/>
            <person name="Koch K."/>
            <person name="Bradshaw J."/>
            <person name="Heng-Moss T."/>
            <person name="Sarath G."/>
        </authorList>
    </citation>
    <scope>NUCLEOTIDE SEQUENCE</scope>
</reference>
<dbReference type="EMBL" id="GGMR01014321">
    <property type="protein sequence ID" value="MBY26940.1"/>
    <property type="molecule type" value="Transcribed_RNA"/>
</dbReference>
<keyword evidence="1" id="KW-0472">Membrane</keyword>
<sequence>MRCDLGIYTMTVYRNIITFIIIIFINNILRIAWVKFLVKAIAKSNRTDNVPPVARRPIRRSVQFSANGPLVRPTTTATATAVSAAAAAAAGEVLSRAIKTITSMTTTSLPPQSSSRLHDSQSHIFFRCQHKYLASRTHCNSNQCNFVNNRFTRVFISHNDRKNNNSSAVIQISLLPAFTPFADGPAYDCAPTRAQPLEPPAHAQARFDHVYGR</sequence>
<accession>A0A2S2PBX1</accession>
<protein>
    <submittedName>
        <fullName evidence="2">Uncharacterized protein</fullName>
    </submittedName>
</protein>
<dbReference type="AlphaFoldDB" id="A0A2S2PBX1"/>
<evidence type="ECO:0000313" key="2">
    <source>
        <dbReference type="EMBL" id="MBY26940.1"/>
    </source>
</evidence>
<keyword evidence="1" id="KW-0812">Transmembrane</keyword>
<name>A0A2S2PBX1_SCHGA</name>
<proteinExistence type="predicted"/>
<feature type="transmembrane region" description="Helical" evidence="1">
    <location>
        <begin position="12"/>
        <end position="33"/>
    </location>
</feature>
<gene>
    <name evidence="2" type="ORF">g.163333</name>
</gene>
<organism evidence="2">
    <name type="scientific">Schizaphis graminum</name>
    <name type="common">Green bug aphid</name>
    <dbReference type="NCBI Taxonomy" id="13262"/>
    <lineage>
        <taxon>Eukaryota</taxon>
        <taxon>Metazoa</taxon>
        <taxon>Ecdysozoa</taxon>
        <taxon>Arthropoda</taxon>
        <taxon>Hexapoda</taxon>
        <taxon>Insecta</taxon>
        <taxon>Pterygota</taxon>
        <taxon>Neoptera</taxon>
        <taxon>Paraneoptera</taxon>
        <taxon>Hemiptera</taxon>
        <taxon>Sternorrhyncha</taxon>
        <taxon>Aphidomorpha</taxon>
        <taxon>Aphidoidea</taxon>
        <taxon>Aphididae</taxon>
        <taxon>Aphidini</taxon>
        <taxon>Schizaphis</taxon>
    </lineage>
</organism>
<evidence type="ECO:0000256" key="1">
    <source>
        <dbReference type="SAM" id="Phobius"/>
    </source>
</evidence>